<sequence>MDSESNFTSFFDSWLTRQEAFLRQLEALLSPADGFDRNRECAAIIPRVFSHYQEMYMEKAALAGEDVFLLMSAPWLSSFERTLVWISGFRPSMLFPMIETAVAEDLSDEQKREIEGVKAEIRRKEREINQKMARVQETVAEPPLCGLVKKFGRLVDGETTELEAAMVELKAAMLVVVGNADELRGWTAAAVVGILNPVQGVKFFAAVARFQLQARKWGVEKDRQRCHVSANGVFLN</sequence>
<dbReference type="Pfam" id="PF14144">
    <property type="entry name" value="DOG1"/>
    <property type="match status" value="1"/>
</dbReference>
<dbReference type="InterPro" id="IPR025422">
    <property type="entry name" value="TGA_domain"/>
</dbReference>
<dbReference type="Proteomes" id="UP000030748">
    <property type="component" value="Unassembled WGS sequence"/>
</dbReference>
<protein>
    <recommendedName>
        <fullName evidence="2">DOG1 domain-containing protein</fullName>
    </recommendedName>
</protein>
<keyword evidence="1" id="KW-0175">Coiled coil</keyword>
<proteinExistence type="predicted"/>
<evidence type="ECO:0000259" key="2">
    <source>
        <dbReference type="PROSITE" id="PS51806"/>
    </source>
</evidence>
<dbReference type="EMBL" id="KI630592">
    <property type="protein sequence ID" value="EYU36422.1"/>
    <property type="molecule type" value="Genomic_DNA"/>
</dbReference>
<name>A0A022R7I5_ERYGU</name>
<evidence type="ECO:0000313" key="4">
    <source>
        <dbReference type="Proteomes" id="UP000030748"/>
    </source>
</evidence>
<dbReference type="STRING" id="4155.A0A022R7I5"/>
<dbReference type="PANTHER" id="PTHR46354:SF13">
    <property type="entry name" value="PROTEIN DOG1-LIKE 4"/>
    <property type="match status" value="1"/>
</dbReference>
<feature type="domain" description="DOG1" evidence="2">
    <location>
        <begin position="4"/>
        <end position="224"/>
    </location>
</feature>
<evidence type="ECO:0000256" key="1">
    <source>
        <dbReference type="SAM" id="Coils"/>
    </source>
</evidence>
<dbReference type="InterPro" id="IPR051886">
    <property type="entry name" value="Seed_Dev/Stress_Resp_Reg"/>
</dbReference>
<dbReference type="GO" id="GO:0006351">
    <property type="term" value="P:DNA-templated transcription"/>
    <property type="evidence" value="ECO:0007669"/>
    <property type="project" value="InterPro"/>
</dbReference>
<dbReference type="KEGG" id="egt:105958913"/>
<evidence type="ECO:0000313" key="3">
    <source>
        <dbReference type="EMBL" id="EYU36422.1"/>
    </source>
</evidence>
<reference evidence="3 4" key="1">
    <citation type="journal article" date="2013" name="Proc. Natl. Acad. Sci. U.S.A.">
        <title>Fine-scale variation in meiotic recombination in Mimulus inferred from population shotgun sequencing.</title>
        <authorList>
            <person name="Hellsten U."/>
            <person name="Wright K.M."/>
            <person name="Jenkins J."/>
            <person name="Shu S."/>
            <person name="Yuan Y."/>
            <person name="Wessler S.R."/>
            <person name="Schmutz J."/>
            <person name="Willis J.H."/>
            <person name="Rokhsar D.S."/>
        </authorList>
    </citation>
    <scope>NUCLEOTIDE SEQUENCE [LARGE SCALE GENOMIC DNA]</scope>
    <source>
        <strain evidence="4">cv. DUN x IM62</strain>
    </source>
</reference>
<dbReference type="OrthoDB" id="1889475at2759"/>
<accession>A0A022R7I5</accession>
<feature type="coiled-coil region" evidence="1">
    <location>
        <begin position="107"/>
        <end position="141"/>
    </location>
</feature>
<gene>
    <name evidence="3" type="ORF">MIMGU_mgv1a025661mg</name>
</gene>
<keyword evidence="4" id="KW-1185">Reference proteome</keyword>
<dbReference type="OMA" id="NYSIGSE"/>
<dbReference type="PANTHER" id="PTHR46354">
    <property type="entry name" value="DOG1 DOMAIN-CONTAINING PROTEIN"/>
    <property type="match status" value="1"/>
</dbReference>
<dbReference type="eggNOG" id="ENOG502RZPJ">
    <property type="taxonomic scope" value="Eukaryota"/>
</dbReference>
<dbReference type="PROSITE" id="PS51806">
    <property type="entry name" value="DOG1"/>
    <property type="match status" value="1"/>
</dbReference>
<dbReference type="PhylomeDB" id="A0A022R7I5"/>
<organism evidence="3 4">
    <name type="scientific">Erythranthe guttata</name>
    <name type="common">Yellow monkey flower</name>
    <name type="synonym">Mimulus guttatus</name>
    <dbReference type="NCBI Taxonomy" id="4155"/>
    <lineage>
        <taxon>Eukaryota</taxon>
        <taxon>Viridiplantae</taxon>
        <taxon>Streptophyta</taxon>
        <taxon>Embryophyta</taxon>
        <taxon>Tracheophyta</taxon>
        <taxon>Spermatophyta</taxon>
        <taxon>Magnoliopsida</taxon>
        <taxon>eudicotyledons</taxon>
        <taxon>Gunneridae</taxon>
        <taxon>Pentapetalae</taxon>
        <taxon>asterids</taxon>
        <taxon>lamiids</taxon>
        <taxon>Lamiales</taxon>
        <taxon>Phrymaceae</taxon>
        <taxon>Erythranthe</taxon>
    </lineage>
</organism>
<dbReference type="AlphaFoldDB" id="A0A022R7I5"/>
<dbReference type="GO" id="GO:0043565">
    <property type="term" value="F:sequence-specific DNA binding"/>
    <property type="evidence" value="ECO:0007669"/>
    <property type="project" value="InterPro"/>
</dbReference>